<evidence type="ECO:0008006" key="3">
    <source>
        <dbReference type="Google" id="ProtNLM"/>
    </source>
</evidence>
<keyword evidence="2" id="KW-1185">Reference proteome</keyword>
<dbReference type="PROSITE" id="PS51257">
    <property type="entry name" value="PROKAR_LIPOPROTEIN"/>
    <property type="match status" value="1"/>
</dbReference>
<accession>A0A6A6C392</accession>
<proteinExistence type="predicted"/>
<dbReference type="AlphaFoldDB" id="A0A6A6C392"/>
<organism evidence="1 2">
    <name type="scientific">Zasmidium cellare ATCC 36951</name>
    <dbReference type="NCBI Taxonomy" id="1080233"/>
    <lineage>
        <taxon>Eukaryota</taxon>
        <taxon>Fungi</taxon>
        <taxon>Dikarya</taxon>
        <taxon>Ascomycota</taxon>
        <taxon>Pezizomycotina</taxon>
        <taxon>Dothideomycetes</taxon>
        <taxon>Dothideomycetidae</taxon>
        <taxon>Mycosphaerellales</taxon>
        <taxon>Mycosphaerellaceae</taxon>
        <taxon>Zasmidium</taxon>
    </lineage>
</organism>
<dbReference type="GeneID" id="54562623"/>
<evidence type="ECO:0000313" key="2">
    <source>
        <dbReference type="Proteomes" id="UP000799537"/>
    </source>
</evidence>
<dbReference type="PANTHER" id="PTHR43465:SF2">
    <property type="entry name" value="DUF1680 DOMAIN PROTEIN (AFU_ORTHOLOGUE AFUA_1G08910)"/>
    <property type="match status" value="1"/>
</dbReference>
<reference evidence="1" key="1">
    <citation type="journal article" date="2020" name="Stud. Mycol.">
        <title>101 Dothideomycetes genomes: a test case for predicting lifestyles and emergence of pathogens.</title>
        <authorList>
            <person name="Haridas S."/>
            <person name="Albert R."/>
            <person name="Binder M."/>
            <person name="Bloem J."/>
            <person name="Labutti K."/>
            <person name="Salamov A."/>
            <person name="Andreopoulos B."/>
            <person name="Baker S."/>
            <person name="Barry K."/>
            <person name="Bills G."/>
            <person name="Bluhm B."/>
            <person name="Cannon C."/>
            <person name="Castanera R."/>
            <person name="Culley D."/>
            <person name="Daum C."/>
            <person name="Ezra D."/>
            <person name="Gonzalez J."/>
            <person name="Henrissat B."/>
            <person name="Kuo A."/>
            <person name="Liang C."/>
            <person name="Lipzen A."/>
            <person name="Lutzoni F."/>
            <person name="Magnuson J."/>
            <person name="Mondo S."/>
            <person name="Nolan M."/>
            <person name="Ohm R."/>
            <person name="Pangilinan J."/>
            <person name="Park H.-J."/>
            <person name="Ramirez L."/>
            <person name="Alfaro M."/>
            <person name="Sun H."/>
            <person name="Tritt A."/>
            <person name="Yoshinaga Y."/>
            <person name="Zwiers L.-H."/>
            <person name="Turgeon B."/>
            <person name="Goodwin S."/>
            <person name="Spatafora J."/>
            <person name="Crous P."/>
            <person name="Grigoriev I."/>
        </authorList>
    </citation>
    <scope>NUCLEOTIDE SEQUENCE</scope>
    <source>
        <strain evidence="1">ATCC 36951</strain>
    </source>
</reference>
<sequence length="685" mass="76379">MKLLETVASVASIVACVTGASRPKQLVPFVYESIPLGQITPNGWLLAEMQTEADGLAGHLYDFYQYVKDAKWLGGTQEYSGLNEAFPYWLNGLVPLAYTLDDERLKGQVHDAMDYLFEHMVQPDGWIGFEEGGYRLIWARTLIFFAWTNLVDANSTYEKPVVDAMYSFNTLMNSMLKNKGTGVVPQKDGVLDDGYYFWFLSRVAEMIVSLQWLYEKHPRDGEMSKLWENMEMLHKFGYKWEDWFAESSYAFGDLYDLPERVTDDNFQFLHGVNVGEGLKAPAVIRRYTHNDSLIQTTRDGVQWSMKYHGAPSGTIYADEREDGINPYYGAETCTAVEVMFSNSYNFQALGESFYGDGSELAAFNALPGAMTGDWWAHVYMSQANQPYSKNLSTTPFYNTNSVGQTYGLEPNYPCCTVNHPQGLPKFVQAAFVKKGSNGLVHALLSPATVITDVAGGKTSVECRTNYPFDDELQYNIQTDKAFDFYVRVPTWALNSSLTSQSGSSSTLDSSTGLRKISVAAGNSSLTFSVGTQVRTEPRANDTVAVYRGQLLYALEIGVDVTSAPPKNYYNLTTYPASYAPPQAVDYTMLNTTEWNVAIDPSTIVYHPASDPRASLPTPIFAPGKPPMYMTVKACLIDWPLFMGSVPGWPIAKEQRKCLGDTFDAKLVPYGSAKLRMSELPTIDLV</sequence>
<name>A0A6A6C392_ZASCE</name>
<dbReference type="InterPro" id="IPR049174">
    <property type="entry name" value="Beta-AFase-like"/>
</dbReference>
<dbReference type="RefSeq" id="XP_033661231.1">
    <property type="nucleotide sequence ID" value="XM_033809351.1"/>
</dbReference>
<protein>
    <recommendedName>
        <fullName evidence="3">Glycoside hydrolase family 127 protein</fullName>
    </recommendedName>
</protein>
<dbReference type="PANTHER" id="PTHR43465">
    <property type="entry name" value="DUF1680 DOMAIN PROTEIN (AFU_ORTHOLOGUE AFUA_1G08910)"/>
    <property type="match status" value="1"/>
</dbReference>
<evidence type="ECO:0000313" key="1">
    <source>
        <dbReference type="EMBL" id="KAF2160342.1"/>
    </source>
</evidence>
<gene>
    <name evidence="1" type="ORF">M409DRAFT_29192</name>
</gene>
<dbReference type="EMBL" id="ML993627">
    <property type="protein sequence ID" value="KAF2160342.1"/>
    <property type="molecule type" value="Genomic_DNA"/>
</dbReference>
<dbReference type="OrthoDB" id="5358475at2759"/>
<dbReference type="Proteomes" id="UP000799537">
    <property type="component" value="Unassembled WGS sequence"/>
</dbReference>